<evidence type="ECO:0000313" key="4">
    <source>
        <dbReference type="Proteomes" id="UP000677082"/>
    </source>
</evidence>
<dbReference type="SUPFAM" id="SSF110395">
    <property type="entry name" value="CutC-like"/>
    <property type="match status" value="1"/>
</dbReference>
<comment type="caution">
    <text evidence="3">The sequence shown here is derived from an EMBL/GenBank/DDBJ whole genome shotgun (WGS) entry which is preliminary data.</text>
</comment>
<reference evidence="3 4" key="1">
    <citation type="submission" date="2021-03" db="EMBL/GenBank/DDBJ databases">
        <title>Whole genome shotgun sequence of Actinoplanes toevensis NBRC 105298.</title>
        <authorList>
            <person name="Komaki H."/>
            <person name="Tamura T."/>
        </authorList>
    </citation>
    <scope>NUCLEOTIDE SEQUENCE [LARGE SCALE GENOMIC DNA]</scope>
    <source>
        <strain evidence="3 4">NBRC 105298</strain>
    </source>
</reference>
<keyword evidence="4" id="KW-1185">Reference proteome</keyword>
<protein>
    <recommendedName>
        <fullName evidence="2">PF03932 family protein CutC</fullName>
    </recommendedName>
</protein>
<evidence type="ECO:0000256" key="2">
    <source>
        <dbReference type="HAMAP-Rule" id="MF_00795"/>
    </source>
</evidence>
<sequence length="252" mass="25572">MVAFELAVQDTNGLAVAARLGVDRIELCSALPLGGLTPSLAFIEAAVATPGMPPVHVLVRPRPGGFDYEPDEVALTVRDVRHAIEAGAAGVVVGGVRSGTVDTALMRRVIDAAGAEVTFHRAFDTVVDPLAAIDTLAELGVRRVLTSGGAAAAGDSLPQLARLVKHAAGRIEIMAGGGVRPEVVVDLVRAGVAAVHASGKGFVADTVGVTLGSAALGGQSGRETTDEVEVGRLLAALRSVHDDRGRDGAFVG</sequence>
<dbReference type="PANTHER" id="PTHR12598">
    <property type="entry name" value="COPPER HOMEOSTASIS PROTEIN CUTC"/>
    <property type="match status" value="1"/>
</dbReference>
<dbReference type="GO" id="GO:0005507">
    <property type="term" value="F:copper ion binding"/>
    <property type="evidence" value="ECO:0007669"/>
    <property type="project" value="TreeGrafter"/>
</dbReference>
<dbReference type="Gene3D" id="3.20.20.380">
    <property type="entry name" value="Copper homeostasis (CutC) domain"/>
    <property type="match status" value="1"/>
</dbReference>
<dbReference type="HAMAP" id="MF_00795">
    <property type="entry name" value="CutC"/>
    <property type="match status" value="1"/>
</dbReference>
<comment type="caution">
    <text evidence="2">Once thought to be involved in copper homeostasis, experiments in E.coli have shown this is not the case.</text>
</comment>
<keyword evidence="2" id="KW-0963">Cytoplasm</keyword>
<name>A0A919TB51_9ACTN</name>
<evidence type="ECO:0000313" key="3">
    <source>
        <dbReference type="EMBL" id="GIM90881.1"/>
    </source>
</evidence>
<gene>
    <name evidence="2" type="primary">cutC</name>
    <name evidence="3" type="ORF">Ato02nite_026740</name>
</gene>
<dbReference type="AlphaFoldDB" id="A0A919TB51"/>
<dbReference type="Proteomes" id="UP000677082">
    <property type="component" value="Unassembled WGS sequence"/>
</dbReference>
<dbReference type="InterPro" id="IPR036822">
    <property type="entry name" value="CutC-like_dom_sf"/>
</dbReference>
<dbReference type="InterPro" id="IPR005627">
    <property type="entry name" value="CutC-like"/>
</dbReference>
<comment type="similarity">
    <text evidence="1 2">Belongs to the CutC family.</text>
</comment>
<organism evidence="3 4">
    <name type="scientific">Paractinoplanes toevensis</name>
    <dbReference type="NCBI Taxonomy" id="571911"/>
    <lineage>
        <taxon>Bacteria</taxon>
        <taxon>Bacillati</taxon>
        <taxon>Actinomycetota</taxon>
        <taxon>Actinomycetes</taxon>
        <taxon>Micromonosporales</taxon>
        <taxon>Micromonosporaceae</taxon>
        <taxon>Paractinoplanes</taxon>
    </lineage>
</organism>
<dbReference type="RefSeq" id="WP_213006790.1">
    <property type="nucleotide sequence ID" value="NZ_BOQN01000038.1"/>
</dbReference>
<comment type="subcellular location">
    <subcellularLocation>
        <location evidence="2">Cytoplasm</location>
    </subcellularLocation>
</comment>
<dbReference type="PANTHER" id="PTHR12598:SF0">
    <property type="entry name" value="COPPER HOMEOSTASIS PROTEIN CUTC HOMOLOG"/>
    <property type="match status" value="1"/>
</dbReference>
<proteinExistence type="inferred from homology"/>
<evidence type="ECO:0000256" key="1">
    <source>
        <dbReference type="ARBA" id="ARBA00007768"/>
    </source>
</evidence>
<accession>A0A919TB51</accession>
<dbReference type="Pfam" id="PF03932">
    <property type="entry name" value="CutC"/>
    <property type="match status" value="1"/>
</dbReference>
<dbReference type="EMBL" id="BOQN01000038">
    <property type="protein sequence ID" value="GIM90881.1"/>
    <property type="molecule type" value="Genomic_DNA"/>
</dbReference>
<dbReference type="GO" id="GO:0005737">
    <property type="term" value="C:cytoplasm"/>
    <property type="evidence" value="ECO:0007669"/>
    <property type="project" value="UniProtKB-SubCell"/>
</dbReference>